<keyword evidence="7 13" id="KW-1133">Transmembrane helix</keyword>
<evidence type="ECO:0000256" key="8">
    <source>
        <dbReference type="ARBA" id="ARBA00023136"/>
    </source>
</evidence>
<dbReference type="InterPro" id="IPR000421">
    <property type="entry name" value="FA58C"/>
</dbReference>
<evidence type="ECO:0000256" key="9">
    <source>
        <dbReference type="ARBA" id="ARBA00023157"/>
    </source>
</evidence>
<evidence type="ECO:0000256" key="10">
    <source>
        <dbReference type="ARBA" id="ARBA00023170"/>
    </source>
</evidence>
<proteinExistence type="inferred from homology"/>
<dbReference type="EMBL" id="CAJOBC010001382">
    <property type="protein sequence ID" value="CAF3675241.1"/>
    <property type="molecule type" value="Genomic_DNA"/>
</dbReference>
<dbReference type="PANTHER" id="PTHR24416">
    <property type="entry name" value="TYROSINE-PROTEIN KINASE RECEPTOR"/>
    <property type="match status" value="1"/>
</dbReference>
<dbReference type="Proteomes" id="UP000663829">
    <property type="component" value="Unassembled WGS sequence"/>
</dbReference>
<dbReference type="PROSITE" id="PS01286">
    <property type="entry name" value="FA58C_2"/>
    <property type="match status" value="1"/>
</dbReference>
<evidence type="ECO:0000256" key="3">
    <source>
        <dbReference type="ARBA" id="ARBA00022692"/>
    </source>
</evidence>
<dbReference type="GO" id="GO:0010976">
    <property type="term" value="P:positive regulation of neuron projection development"/>
    <property type="evidence" value="ECO:0007669"/>
    <property type="project" value="TreeGrafter"/>
</dbReference>
<dbReference type="Pfam" id="PF07714">
    <property type="entry name" value="PK_Tyr_Ser-Thr"/>
    <property type="match status" value="2"/>
</dbReference>
<keyword evidence="10" id="KW-0675">Receptor</keyword>
<dbReference type="GO" id="GO:0005518">
    <property type="term" value="F:collagen binding"/>
    <property type="evidence" value="ECO:0007669"/>
    <property type="project" value="TreeGrafter"/>
</dbReference>
<dbReference type="SUPFAM" id="SSF56112">
    <property type="entry name" value="Protein kinase-like (PK-like)"/>
    <property type="match status" value="1"/>
</dbReference>
<name>A0A813YWG7_9BILA</name>
<dbReference type="GO" id="GO:0038062">
    <property type="term" value="F:protein tyrosine kinase collagen receptor activity"/>
    <property type="evidence" value="ECO:0007669"/>
    <property type="project" value="TreeGrafter"/>
</dbReference>
<dbReference type="InterPro" id="IPR001245">
    <property type="entry name" value="Ser-Thr/Tyr_kinase_cat_dom"/>
</dbReference>
<sequence>MLSCLLYELEIILPLKMKCKNFIVLFLLKWWSSISLVQTLELKKLSACQTSLGLQSGLIPDSALSASSSYDSSSVGPTAARIRTEQYGGAWCPLSQANQILKEWLEIDFGNLTYLTQVESQGRFDNGRGKEFTDYYILEYTRYSNTTKIVDETKWIRYKQKGGNEWIQGNQNTYLAEIRVLDPPIVARKLRFYPVSKQTRTVCMRVEVYGCLFTDGLVSYTMPQGKMSWNNLGDDSYDGSYSQKTGILSGGLGQLSDGIMGSDDISSERGGGLPWVGWQNDTHGYITITFEFDYLRQMNRVTIHSNNDFYRQILVFKTCVLSFSKDGISFTNTLVFHHRRDENFDLARPIIIDMKNNVAKYVKMDLYFDSSWMLISEVTFDSQILNLNEKELIFHDESLVTVKNETSEQIKSNKDIAGQTDAHIFDEIKNIEIRKKNRDVTLLSTNSPVLESTTLFSQIVSSELYIAFFIGVSLAIGLLLLVTVVWIIRRKKKLKFQKLTEKPFNTSYAYPTLQIREFHDPKFNDSDREYAVPDIGYYSTFSHSPHLKSNHLQSSSSYTCSPRLLRSNDPSTTNNLSNNTCITMLSPNQHCTHHDYHHNHVDMTYNTTTLKQKCVHETNLIPVEGVCGNCTMIKLISSNSTGIVASSSIPSENIKFIEKIGNGLFGNIHIGELYQLNDQQQYQTQTVLIKSIKHDVDENTKILFWEEMELESSLHDKNISCLIGTSSGRTIGLFEYASFGDLYHYLRLNNSTTLGYGKLLYISTQIASAMKYLETLNIVHRDLACRNCLVGSNYSIKLTDTAMSCPSFTNDYVKLGVYKAKIGVRWASWETLFLGKFSTKTDVWSFSVMLWEIFTYAQNPPYNHLTNEQLVEQLALLANITLDTCSSPITLPLVPPLPSSLNYFQPLLNNYSTLNFVPLPQPTMCTKEVYDLMSECWHREDSRRPSFCDIHAFLMGKSSGFDLSNALLVSSS</sequence>
<evidence type="ECO:0000313" key="16">
    <source>
        <dbReference type="EMBL" id="CAF0890906.1"/>
    </source>
</evidence>
<keyword evidence="11" id="KW-0325">Glycoprotein</keyword>
<dbReference type="Gene3D" id="1.10.510.10">
    <property type="entry name" value="Transferase(Phosphotransferase) domain 1"/>
    <property type="match status" value="1"/>
</dbReference>
<dbReference type="PRINTS" id="PR00109">
    <property type="entry name" value="TYRKINASE"/>
</dbReference>
<dbReference type="Pfam" id="PF21114">
    <property type="entry name" value="DDR1-2_DS-like"/>
    <property type="match status" value="1"/>
</dbReference>
<dbReference type="GO" id="GO:0005886">
    <property type="term" value="C:plasma membrane"/>
    <property type="evidence" value="ECO:0007669"/>
    <property type="project" value="UniProtKB-SubCell"/>
</dbReference>
<evidence type="ECO:0000313" key="18">
    <source>
        <dbReference type="Proteomes" id="UP000663829"/>
    </source>
</evidence>
<keyword evidence="5" id="KW-0547">Nucleotide-binding</keyword>
<comment type="caution">
    <text evidence="16">The sequence shown here is derived from an EMBL/GenBank/DDBJ whole genome shotgun (WGS) entry which is preliminary data.</text>
</comment>
<keyword evidence="18" id="KW-1185">Reference proteome</keyword>
<dbReference type="GO" id="GO:0043235">
    <property type="term" value="C:receptor complex"/>
    <property type="evidence" value="ECO:0007669"/>
    <property type="project" value="TreeGrafter"/>
</dbReference>
<comment type="subcellular location">
    <subcellularLocation>
        <location evidence="1">Cell membrane</location>
        <topology evidence="1">Single-pass type I membrane protein</topology>
    </subcellularLocation>
</comment>
<dbReference type="InterPro" id="IPR008266">
    <property type="entry name" value="Tyr_kinase_AS"/>
</dbReference>
<dbReference type="PROSITE" id="PS50011">
    <property type="entry name" value="PROTEIN_KINASE_DOM"/>
    <property type="match status" value="1"/>
</dbReference>
<evidence type="ECO:0000256" key="11">
    <source>
        <dbReference type="ARBA" id="ARBA00023180"/>
    </source>
</evidence>
<dbReference type="Pfam" id="PF00754">
    <property type="entry name" value="F5_F8_type_C"/>
    <property type="match status" value="1"/>
</dbReference>
<keyword evidence="4" id="KW-0732">Signal</keyword>
<dbReference type="SUPFAM" id="SSF49785">
    <property type="entry name" value="Galactose-binding domain-like"/>
    <property type="match status" value="1"/>
</dbReference>
<dbReference type="GO" id="GO:0005524">
    <property type="term" value="F:ATP binding"/>
    <property type="evidence" value="ECO:0007669"/>
    <property type="project" value="UniProtKB-KW"/>
</dbReference>
<dbReference type="EMBL" id="CAJNOQ010001382">
    <property type="protein sequence ID" value="CAF0890906.1"/>
    <property type="molecule type" value="Genomic_DNA"/>
</dbReference>
<feature type="transmembrane region" description="Helical" evidence="13">
    <location>
        <begin position="464"/>
        <end position="488"/>
    </location>
</feature>
<dbReference type="PANTHER" id="PTHR24416:SF580">
    <property type="entry name" value="DISCOIDIN DOMAIN RECEPTOR, ISOFORM F"/>
    <property type="match status" value="1"/>
</dbReference>
<feature type="domain" description="F5/8 type C" evidence="15">
    <location>
        <begin position="47"/>
        <end position="211"/>
    </location>
</feature>
<accession>A0A813YWG7</accession>
<gene>
    <name evidence="16" type="ORF">GPM918_LOCUS8117</name>
    <name evidence="17" type="ORF">SRO942_LOCUS8117</name>
</gene>
<dbReference type="Gene3D" id="3.30.200.20">
    <property type="entry name" value="Phosphorylase Kinase, domain 1"/>
    <property type="match status" value="1"/>
</dbReference>
<evidence type="ECO:0008006" key="19">
    <source>
        <dbReference type="Google" id="ProtNLM"/>
    </source>
</evidence>
<evidence type="ECO:0000256" key="13">
    <source>
        <dbReference type="SAM" id="Phobius"/>
    </source>
</evidence>
<evidence type="ECO:0000256" key="5">
    <source>
        <dbReference type="ARBA" id="ARBA00022741"/>
    </source>
</evidence>
<keyword evidence="3 13" id="KW-0812">Transmembrane</keyword>
<dbReference type="Proteomes" id="UP000681722">
    <property type="component" value="Unassembled WGS sequence"/>
</dbReference>
<dbReference type="InterPro" id="IPR048525">
    <property type="entry name" value="DDR1-2_DS-like"/>
</dbReference>
<reference evidence="16" key="1">
    <citation type="submission" date="2021-02" db="EMBL/GenBank/DDBJ databases">
        <authorList>
            <person name="Nowell W R."/>
        </authorList>
    </citation>
    <scope>NUCLEOTIDE SEQUENCE</scope>
</reference>
<keyword evidence="2" id="KW-1003">Cell membrane</keyword>
<evidence type="ECO:0000256" key="7">
    <source>
        <dbReference type="ARBA" id="ARBA00022989"/>
    </source>
</evidence>
<evidence type="ECO:0000256" key="6">
    <source>
        <dbReference type="ARBA" id="ARBA00022840"/>
    </source>
</evidence>
<comment type="similarity">
    <text evidence="12">Belongs to the protein kinase superfamily. Tyr protein kinase family. Insulin receptor subfamily.</text>
</comment>
<dbReference type="Gene3D" id="2.60.120.260">
    <property type="entry name" value="Galactose-binding domain-like"/>
    <property type="match status" value="1"/>
</dbReference>
<dbReference type="OrthoDB" id="6071166at2759"/>
<dbReference type="PROSITE" id="PS00109">
    <property type="entry name" value="PROTEIN_KINASE_TYR"/>
    <property type="match status" value="1"/>
</dbReference>
<keyword evidence="9" id="KW-1015">Disulfide bond</keyword>
<dbReference type="GO" id="GO:0051897">
    <property type="term" value="P:positive regulation of phosphatidylinositol 3-kinase/protein kinase B signal transduction"/>
    <property type="evidence" value="ECO:0007669"/>
    <property type="project" value="TreeGrafter"/>
</dbReference>
<dbReference type="InterPro" id="IPR008979">
    <property type="entry name" value="Galactose-bd-like_sf"/>
</dbReference>
<dbReference type="InterPro" id="IPR011009">
    <property type="entry name" value="Kinase-like_dom_sf"/>
</dbReference>
<dbReference type="FunFam" id="2.60.120.260:FF:000007">
    <property type="entry name" value="Discoidin domain receptor tyrosine kinase 1"/>
    <property type="match status" value="1"/>
</dbReference>
<dbReference type="AlphaFoldDB" id="A0A813YWG7"/>
<keyword evidence="8 13" id="KW-0472">Membrane</keyword>
<evidence type="ECO:0000256" key="2">
    <source>
        <dbReference type="ARBA" id="ARBA00022475"/>
    </source>
</evidence>
<feature type="domain" description="Protein kinase" evidence="14">
    <location>
        <begin position="654"/>
        <end position="954"/>
    </location>
</feature>
<dbReference type="PROSITE" id="PS50022">
    <property type="entry name" value="FA58C_3"/>
    <property type="match status" value="1"/>
</dbReference>
<dbReference type="InterPro" id="IPR020635">
    <property type="entry name" value="Tyr_kinase_cat_dom"/>
</dbReference>
<dbReference type="InterPro" id="IPR050122">
    <property type="entry name" value="RTK"/>
</dbReference>
<dbReference type="Gene3D" id="2.60.120.1190">
    <property type="match status" value="1"/>
</dbReference>
<dbReference type="SMART" id="SM00219">
    <property type="entry name" value="TyrKc"/>
    <property type="match status" value="1"/>
</dbReference>
<evidence type="ECO:0000259" key="14">
    <source>
        <dbReference type="PROSITE" id="PS50011"/>
    </source>
</evidence>
<evidence type="ECO:0000313" key="17">
    <source>
        <dbReference type="EMBL" id="CAF3675241.1"/>
    </source>
</evidence>
<keyword evidence="6" id="KW-0067">ATP-binding</keyword>
<evidence type="ECO:0000256" key="12">
    <source>
        <dbReference type="ARBA" id="ARBA00061639"/>
    </source>
</evidence>
<organism evidence="16 18">
    <name type="scientific">Didymodactylos carnosus</name>
    <dbReference type="NCBI Taxonomy" id="1234261"/>
    <lineage>
        <taxon>Eukaryota</taxon>
        <taxon>Metazoa</taxon>
        <taxon>Spiralia</taxon>
        <taxon>Gnathifera</taxon>
        <taxon>Rotifera</taxon>
        <taxon>Eurotatoria</taxon>
        <taxon>Bdelloidea</taxon>
        <taxon>Philodinida</taxon>
        <taxon>Philodinidae</taxon>
        <taxon>Didymodactylos</taxon>
    </lineage>
</organism>
<dbReference type="InterPro" id="IPR000719">
    <property type="entry name" value="Prot_kinase_dom"/>
</dbReference>
<dbReference type="SMART" id="SM00231">
    <property type="entry name" value="FA58C"/>
    <property type="match status" value="1"/>
</dbReference>
<protein>
    <recommendedName>
        <fullName evidence="19">Discoidin domain-containing receptor 2</fullName>
    </recommendedName>
</protein>
<evidence type="ECO:0000256" key="1">
    <source>
        <dbReference type="ARBA" id="ARBA00004251"/>
    </source>
</evidence>
<evidence type="ECO:0000256" key="4">
    <source>
        <dbReference type="ARBA" id="ARBA00022729"/>
    </source>
</evidence>
<evidence type="ECO:0000259" key="15">
    <source>
        <dbReference type="PROSITE" id="PS50022"/>
    </source>
</evidence>